<dbReference type="RefSeq" id="WP_200236393.1">
    <property type="nucleotide sequence ID" value="NZ_JAXUFI010000003.1"/>
</dbReference>
<dbReference type="Proteomes" id="UP001138768">
    <property type="component" value="Unassembled WGS sequence"/>
</dbReference>
<dbReference type="AlphaFoldDB" id="A0A9X0W504"/>
<dbReference type="EMBL" id="NRRY01000001">
    <property type="protein sequence ID" value="MBK1616916.1"/>
    <property type="molecule type" value="Genomic_DNA"/>
</dbReference>
<evidence type="ECO:0000313" key="2">
    <source>
        <dbReference type="Proteomes" id="UP001138768"/>
    </source>
</evidence>
<gene>
    <name evidence="1" type="ORF">CKO42_00300</name>
</gene>
<reference evidence="1 2" key="1">
    <citation type="journal article" date="2020" name="Microorganisms">
        <title>Osmotic Adaptation and Compatible Solute Biosynthesis of Phototrophic Bacteria as Revealed from Genome Analyses.</title>
        <authorList>
            <person name="Imhoff J.F."/>
            <person name="Rahn T."/>
            <person name="Kunzel S."/>
            <person name="Keller A."/>
            <person name="Neulinger S.C."/>
        </authorList>
    </citation>
    <scope>NUCLEOTIDE SEQUENCE [LARGE SCALE GENOMIC DNA]</scope>
    <source>
        <strain evidence="1 2">DSM 25653</strain>
    </source>
</reference>
<sequence length="66" mass="7560">MNKTLKRFLRGVGSVIDIAPAPDPQRYLPQRSDAELLRTDLEAIGADMRQIMETERHVRSSARPQR</sequence>
<protein>
    <submittedName>
        <fullName evidence="1">Uncharacterized protein</fullName>
    </submittedName>
</protein>
<evidence type="ECO:0000313" key="1">
    <source>
        <dbReference type="EMBL" id="MBK1616916.1"/>
    </source>
</evidence>
<keyword evidence="2" id="KW-1185">Reference proteome</keyword>
<name>A0A9X0W504_9GAMM</name>
<proteinExistence type="predicted"/>
<organism evidence="1 2">
    <name type="scientific">Lamprobacter modestohalophilus</name>
    <dbReference type="NCBI Taxonomy" id="1064514"/>
    <lineage>
        <taxon>Bacteria</taxon>
        <taxon>Pseudomonadati</taxon>
        <taxon>Pseudomonadota</taxon>
        <taxon>Gammaproteobacteria</taxon>
        <taxon>Chromatiales</taxon>
        <taxon>Chromatiaceae</taxon>
        <taxon>Lamprobacter</taxon>
    </lineage>
</organism>
<comment type="caution">
    <text evidence="1">The sequence shown here is derived from an EMBL/GenBank/DDBJ whole genome shotgun (WGS) entry which is preliminary data.</text>
</comment>
<accession>A0A9X0W504</accession>